<evidence type="ECO:0000313" key="2">
    <source>
        <dbReference type="EMBL" id="HCY82173.1"/>
    </source>
</evidence>
<sequence>MTQSVAEAVKHVLQHAGESQYDLVTEGKMKELHALMKKGMKDPKKIAKELGLAGTKEVHDAISQLIKKEMEVMSKLDQDVIDLHTIDKVDDPEQEKYTEELSPKQKKLDINKNGKIDGEDLANLRKKAKKEEDELEEEDAPDAAGNKKATDDSAANIGKEDDMPKNESTEIEEALSKNDKTAGYAGRGQFELKRHIMPLVDKNKSLKDVYFDGPDLVGDAKSGKQPTIAKGVLTDKKMTVGDLEKVIKNFKESTTYSEEIISKILEKKSSEIKEAPKFGHFNSTFQGSEKVFKDLTKDLKKAGLDVKMIGKPTKHPDIGPMERIIDFYAIGAVADVKKIQKKLESKYELSLSTVPESVQEAIQPGAFIKGGNVKVTQDEVDNIFGRIFLNDRMMKQLEKSKAFKAGESGKGKKKNPYKKDTADFHHFELGAQAAEVGM</sequence>
<evidence type="ECO:0000256" key="1">
    <source>
        <dbReference type="SAM" id="MobiDB-lite"/>
    </source>
</evidence>
<comment type="caution">
    <text evidence="2">The sequence shown here is derived from an EMBL/GenBank/DDBJ whole genome shotgun (WGS) entry which is preliminary data.</text>
</comment>
<dbReference type="PROSITE" id="PS00018">
    <property type="entry name" value="EF_HAND_1"/>
    <property type="match status" value="1"/>
</dbReference>
<name>A0A3D6BSJ9_9FLAO</name>
<reference evidence="2 3" key="1">
    <citation type="journal article" date="2018" name="Nat. Biotechnol.">
        <title>A standardized bacterial taxonomy based on genome phylogeny substantially revises the tree of life.</title>
        <authorList>
            <person name="Parks D.H."/>
            <person name="Chuvochina M."/>
            <person name="Waite D.W."/>
            <person name="Rinke C."/>
            <person name="Skarshewski A."/>
            <person name="Chaumeil P.A."/>
            <person name="Hugenholtz P."/>
        </authorList>
    </citation>
    <scope>NUCLEOTIDE SEQUENCE [LARGE SCALE GENOMIC DNA]</scope>
    <source>
        <strain evidence="2">UBA10227</strain>
    </source>
</reference>
<dbReference type="InterPro" id="IPR018247">
    <property type="entry name" value="EF_Hand_1_Ca_BS"/>
</dbReference>
<feature type="compositionally biased region" description="Basic and acidic residues" evidence="1">
    <location>
        <begin position="91"/>
        <end position="118"/>
    </location>
</feature>
<feature type="compositionally biased region" description="Basic and acidic residues" evidence="1">
    <location>
        <begin position="158"/>
        <end position="180"/>
    </location>
</feature>
<evidence type="ECO:0000313" key="3">
    <source>
        <dbReference type="Proteomes" id="UP000263268"/>
    </source>
</evidence>
<proteinExistence type="predicted"/>
<dbReference type="AlphaFoldDB" id="A0A3D6BSJ9"/>
<protein>
    <recommendedName>
        <fullName evidence="4">EF-hand domain-containing protein</fullName>
    </recommendedName>
</protein>
<feature type="region of interest" description="Disordered" evidence="1">
    <location>
        <begin position="91"/>
        <end position="182"/>
    </location>
</feature>
<organism evidence="2 3">
    <name type="scientific">Xanthomarina gelatinilytica</name>
    <dbReference type="NCBI Taxonomy" id="1137281"/>
    <lineage>
        <taxon>Bacteria</taxon>
        <taxon>Pseudomonadati</taxon>
        <taxon>Bacteroidota</taxon>
        <taxon>Flavobacteriia</taxon>
        <taxon>Flavobacteriales</taxon>
        <taxon>Flavobacteriaceae</taxon>
        <taxon>Xanthomarina</taxon>
    </lineage>
</organism>
<dbReference type="Proteomes" id="UP000263268">
    <property type="component" value="Unassembled WGS sequence"/>
</dbReference>
<gene>
    <name evidence="2" type="ORF">DHV22_11495</name>
</gene>
<accession>A0A3D6BSJ9</accession>
<dbReference type="EMBL" id="DPRK01000184">
    <property type="protein sequence ID" value="HCY82173.1"/>
    <property type="molecule type" value="Genomic_DNA"/>
</dbReference>
<evidence type="ECO:0008006" key="4">
    <source>
        <dbReference type="Google" id="ProtNLM"/>
    </source>
</evidence>